<keyword evidence="2" id="KW-1185">Reference proteome</keyword>
<sequence>MILRKRSPSRKLTLGPGRTNKESLLLEIRKLKTIRQLELSTDLLTHVPTKMLKRYRMGSL</sequence>
<evidence type="ECO:0000313" key="2">
    <source>
        <dbReference type="Proteomes" id="UP000215459"/>
    </source>
</evidence>
<reference evidence="1 2" key="1">
    <citation type="submission" date="2017-07" db="EMBL/GenBank/DDBJ databases">
        <title>The genome sequence of Paludifilum halophilum highlights mechanisms for microbial adaptation to high salt environemnts.</title>
        <authorList>
            <person name="Belbahri L."/>
        </authorList>
    </citation>
    <scope>NUCLEOTIDE SEQUENCE [LARGE SCALE GENOMIC DNA]</scope>
    <source>
        <strain evidence="1 2">DSM 102817</strain>
    </source>
</reference>
<accession>A0A235B716</accession>
<dbReference type="RefSeq" id="WP_094264137.1">
    <property type="nucleotide sequence ID" value="NZ_NOWF01000004.1"/>
</dbReference>
<dbReference type="Proteomes" id="UP000215459">
    <property type="component" value="Unassembled WGS sequence"/>
</dbReference>
<dbReference type="AlphaFoldDB" id="A0A235B716"/>
<proteinExistence type="predicted"/>
<dbReference type="EMBL" id="NOWF01000004">
    <property type="protein sequence ID" value="OYD08103.1"/>
    <property type="molecule type" value="Genomic_DNA"/>
</dbReference>
<gene>
    <name evidence="1" type="ORF">CHM34_08315</name>
</gene>
<comment type="caution">
    <text evidence="1">The sequence shown here is derived from an EMBL/GenBank/DDBJ whole genome shotgun (WGS) entry which is preliminary data.</text>
</comment>
<evidence type="ECO:0000313" key="1">
    <source>
        <dbReference type="EMBL" id="OYD08103.1"/>
    </source>
</evidence>
<protein>
    <submittedName>
        <fullName evidence="1">Uncharacterized protein</fullName>
    </submittedName>
</protein>
<name>A0A235B716_9BACL</name>
<organism evidence="1 2">
    <name type="scientific">Paludifilum halophilum</name>
    <dbReference type="NCBI Taxonomy" id="1642702"/>
    <lineage>
        <taxon>Bacteria</taxon>
        <taxon>Bacillati</taxon>
        <taxon>Bacillota</taxon>
        <taxon>Bacilli</taxon>
        <taxon>Bacillales</taxon>
        <taxon>Thermoactinomycetaceae</taxon>
        <taxon>Paludifilum</taxon>
    </lineage>
</organism>